<evidence type="ECO:0000313" key="2">
    <source>
        <dbReference type="EMBL" id="GGA21159.1"/>
    </source>
</evidence>
<evidence type="ECO:0000313" key="3">
    <source>
        <dbReference type="Proteomes" id="UP000628017"/>
    </source>
</evidence>
<dbReference type="AlphaFoldDB" id="A0A916QYB2"/>
<gene>
    <name evidence="2" type="ORF">GCM10011498_22290</name>
</gene>
<name>A0A916QYB2_9RHOB</name>
<protein>
    <submittedName>
        <fullName evidence="2">Uncharacterized protein</fullName>
    </submittedName>
</protein>
<reference evidence="2" key="1">
    <citation type="journal article" date="2014" name="Int. J. Syst. Evol. Microbiol.">
        <title>Complete genome sequence of Corynebacterium casei LMG S-19264T (=DSM 44701T), isolated from a smear-ripened cheese.</title>
        <authorList>
            <consortium name="US DOE Joint Genome Institute (JGI-PGF)"/>
            <person name="Walter F."/>
            <person name="Albersmeier A."/>
            <person name="Kalinowski J."/>
            <person name="Ruckert C."/>
        </authorList>
    </citation>
    <scope>NUCLEOTIDE SEQUENCE</scope>
    <source>
        <strain evidence="2">CGMCC 1.15880</strain>
    </source>
</reference>
<comment type="caution">
    <text evidence="2">The sequence shown here is derived from an EMBL/GenBank/DDBJ whole genome shotgun (WGS) entry which is preliminary data.</text>
</comment>
<proteinExistence type="predicted"/>
<dbReference type="Proteomes" id="UP000628017">
    <property type="component" value="Unassembled WGS sequence"/>
</dbReference>
<evidence type="ECO:0000256" key="1">
    <source>
        <dbReference type="SAM" id="Coils"/>
    </source>
</evidence>
<keyword evidence="1" id="KW-0175">Coiled coil</keyword>
<dbReference type="RefSeq" id="WP_188675006.1">
    <property type="nucleotide sequence ID" value="NZ_BMKA01000003.1"/>
</dbReference>
<reference evidence="2" key="2">
    <citation type="submission" date="2020-09" db="EMBL/GenBank/DDBJ databases">
        <authorList>
            <person name="Sun Q."/>
            <person name="Zhou Y."/>
        </authorList>
    </citation>
    <scope>NUCLEOTIDE SEQUENCE</scope>
    <source>
        <strain evidence="2">CGMCC 1.15880</strain>
    </source>
</reference>
<dbReference type="PROSITE" id="PS51257">
    <property type="entry name" value="PROKAR_LIPOPROTEIN"/>
    <property type="match status" value="1"/>
</dbReference>
<accession>A0A916QYB2</accession>
<organism evidence="2 3">
    <name type="scientific">Neptunicoccus cionae</name>
    <dbReference type="NCBI Taxonomy" id="2035344"/>
    <lineage>
        <taxon>Bacteria</taxon>
        <taxon>Pseudomonadati</taxon>
        <taxon>Pseudomonadota</taxon>
        <taxon>Alphaproteobacteria</taxon>
        <taxon>Rhodobacterales</taxon>
        <taxon>Paracoccaceae</taxon>
        <taxon>Neptunicoccus</taxon>
    </lineage>
</organism>
<feature type="coiled-coil region" evidence="1">
    <location>
        <begin position="46"/>
        <end position="80"/>
    </location>
</feature>
<keyword evidence="3" id="KW-1185">Reference proteome</keyword>
<dbReference type="EMBL" id="BMKA01000003">
    <property type="protein sequence ID" value="GGA21159.1"/>
    <property type="molecule type" value="Genomic_DNA"/>
</dbReference>
<sequence>MKLIRRLTIPLAAATLAGCVTSEDPGDGGFFNGVAGASNGTYDGRVASRQAEVDSAQAENARLTAELARLRGEHSAIKSDLIAARAKAQAAGVRLNATQEGQVAAALRSDPARVESLSKAIADARRLTDSIARLAG</sequence>